<dbReference type="RefSeq" id="WP_125448023.1">
    <property type="nucleotide sequence ID" value="NZ_RJNH01000013.1"/>
</dbReference>
<dbReference type="Proteomes" id="UP000278653">
    <property type="component" value="Unassembled WGS sequence"/>
</dbReference>
<gene>
    <name evidence="1" type="ORF">D8865_08865</name>
</gene>
<accession>A0A3R9IYB9</accession>
<proteinExistence type="predicted"/>
<comment type="caution">
    <text evidence="1">The sequence shown here is derived from an EMBL/GenBank/DDBJ whole genome shotgun (WGS) entry which is preliminary data.</text>
</comment>
<sequence length="241" mass="29187">MVFTGMPYSSWKRQSQYNEEQERIFWEKESLKRKRENDFIQECIKRDLEFAKKHYQTTGNITYSIPVNDLPKDFNNLEVNLEVNLYNLIHYAYSDDELRFFYKTSKISFISNLTDVLNISEDIALQIHSLLSDEDYIIESLHESWFRLCEVNERNRLLNSYDPFYKTVSNSLLEKIEKLKSKSSFIRNWRNNRFWKKKGLSRESISKLYSLVGFFYLENDWDRIAYQNYFVSRHEETTGNK</sequence>
<dbReference type="AlphaFoldDB" id="A0A3R9IYB9"/>
<reference evidence="1 2" key="1">
    <citation type="submission" date="2018-11" db="EMBL/GenBank/DDBJ databases">
        <title>Species Designations Belie Phenotypic and Genotypic Heterogeneity in Oral Streptococci.</title>
        <authorList>
            <person name="Velsko I."/>
        </authorList>
    </citation>
    <scope>NUCLEOTIDE SEQUENCE [LARGE SCALE GENOMIC DNA]</scope>
    <source>
        <strain evidence="1 2">BCC15</strain>
    </source>
</reference>
<evidence type="ECO:0000313" key="2">
    <source>
        <dbReference type="Proteomes" id="UP000278653"/>
    </source>
</evidence>
<protein>
    <submittedName>
        <fullName evidence="1">Uncharacterized protein</fullName>
    </submittedName>
</protein>
<evidence type="ECO:0000313" key="1">
    <source>
        <dbReference type="EMBL" id="RSI59572.1"/>
    </source>
</evidence>
<dbReference type="EMBL" id="RJNH01000013">
    <property type="protein sequence ID" value="RSI59572.1"/>
    <property type="molecule type" value="Genomic_DNA"/>
</dbReference>
<organism evidence="1 2">
    <name type="scientific">Streptococcus mitis</name>
    <dbReference type="NCBI Taxonomy" id="28037"/>
    <lineage>
        <taxon>Bacteria</taxon>
        <taxon>Bacillati</taxon>
        <taxon>Bacillota</taxon>
        <taxon>Bacilli</taxon>
        <taxon>Lactobacillales</taxon>
        <taxon>Streptococcaceae</taxon>
        <taxon>Streptococcus</taxon>
        <taxon>Streptococcus mitis group</taxon>
    </lineage>
</organism>
<name>A0A3R9IYB9_STRMT</name>